<dbReference type="Proteomes" id="UP000028045">
    <property type="component" value="Unassembled WGS sequence"/>
</dbReference>
<dbReference type="HOGENOM" id="CLU_1027357_0_0_1"/>
<evidence type="ECO:0000313" key="2">
    <source>
        <dbReference type="Proteomes" id="UP000028045"/>
    </source>
</evidence>
<name>A0A084AX73_STACB</name>
<proteinExistence type="predicted"/>
<dbReference type="EMBL" id="KL648504">
    <property type="protein sequence ID" value="KEY69902.1"/>
    <property type="molecule type" value="Genomic_DNA"/>
</dbReference>
<gene>
    <name evidence="1" type="ORF">S7711_11342</name>
</gene>
<sequence>MHLSSSASFVLGVFLQRRPADVRPFAICPSPLDRADDDGGTETPRLGARHWSHEAPDLVQAPRRAMPNPHLIFGCTVNIVPGNGCRIAKEVGDESINRIVHNTLENEEELIFSVSGHLQGQDQEYSLVPLLAHILVLGQRCGQSVGAMKGSRRCWVEQCRTPYLCPKPTWKPSPWALDEFPSDVATVDGPPGLSGPVRQLSFLHANDSSPQRIAGRGGSCFPSHNVVGVSADITRICSYSANRIFHDVVAEIIDLVKMLCEEPRLQAARSR</sequence>
<protein>
    <submittedName>
        <fullName evidence="1">Uncharacterized protein</fullName>
    </submittedName>
</protein>
<reference evidence="1 2" key="1">
    <citation type="journal article" date="2014" name="BMC Genomics">
        <title>Comparative genome sequencing reveals chemotype-specific gene clusters in the toxigenic black mold Stachybotrys.</title>
        <authorList>
            <person name="Semeiks J."/>
            <person name="Borek D."/>
            <person name="Otwinowski Z."/>
            <person name="Grishin N.V."/>
        </authorList>
    </citation>
    <scope>NUCLEOTIDE SEQUENCE [LARGE SCALE GENOMIC DNA]</scope>
    <source>
        <strain evidence="2">CBS 109288 / IBT 7711</strain>
    </source>
</reference>
<evidence type="ECO:0000313" key="1">
    <source>
        <dbReference type="EMBL" id="KEY69902.1"/>
    </source>
</evidence>
<keyword evidence="2" id="KW-1185">Reference proteome</keyword>
<organism evidence="1 2">
    <name type="scientific">Stachybotrys chartarum (strain CBS 109288 / IBT 7711)</name>
    <name type="common">Toxic black mold</name>
    <name type="synonym">Stilbospora chartarum</name>
    <dbReference type="NCBI Taxonomy" id="1280523"/>
    <lineage>
        <taxon>Eukaryota</taxon>
        <taxon>Fungi</taxon>
        <taxon>Dikarya</taxon>
        <taxon>Ascomycota</taxon>
        <taxon>Pezizomycotina</taxon>
        <taxon>Sordariomycetes</taxon>
        <taxon>Hypocreomycetidae</taxon>
        <taxon>Hypocreales</taxon>
        <taxon>Stachybotryaceae</taxon>
        <taxon>Stachybotrys</taxon>
    </lineage>
</organism>
<dbReference type="AlphaFoldDB" id="A0A084AX73"/>
<accession>A0A084AX73</accession>